<dbReference type="Gene3D" id="1.20.1250.20">
    <property type="entry name" value="MFS general substrate transporter like domains"/>
    <property type="match status" value="1"/>
</dbReference>
<evidence type="ECO:0000259" key="6">
    <source>
        <dbReference type="PROSITE" id="PS50850"/>
    </source>
</evidence>
<feature type="transmembrane region" description="Helical" evidence="5">
    <location>
        <begin position="396"/>
        <end position="418"/>
    </location>
</feature>
<dbReference type="RefSeq" id="XP_069226748.1">
    <property type="nucleotide sequence ID" value="XM_069376357.1"/>
</dbReference>
<dbReference type="InterPro" id="IPR011701">
    <property type="entry name" value="MFS"/>
</dbReference>
<keyword evidence="4 5" id="KW-0472">Membrane</keyword>
<feature type="transmembrane region" description="Helical" evidence="5">
    <location>
        <begin position="50"/>
        <end position="67"/>
    </location>
</feature>
<feature type="transmembrane region" description="Helical" evidence="5">
    <location>
        <begin position="205"/>
        <end position="228"/>
    </location>
</feature>
<keyword evidence="2 5" id="KW-0812">Transmembrane</keyword>
<feature type="transmembrane region" description="Helical" evidence="5">
    <location>
        <begin position="336"/>
        <end position="354"/>
    </location>
</feature>
<feature type="transmembrane region" description="Helical" evidence="5">
    <location>
        <begin position="270"/>
        <end position="292"/>
    </location>
</feature>
<dbReference type="GeneID" id="96009195"/>
<dbReference type="SUPFAM" id="SSF103473">
    <property type="entry name" value="MFS general substrate transporter"/>
    <property type="match status" value="1"/>
</dbReference>
<dbReference type="EMBL" id="JAAQHG020000033">
    <property type="protein sequence ID" value="KAL1583641.1"/>
    <property type="molecule type" value="Genomic_DNA"/>
</dbReference>
<feature type="domain" description="Major facilitator superfamily (MFS) profile" evidence="6">
    <location>
        <begin position="53"/>
        <end position="449"/>
    </location>
</feature>
<comment type="caution">
    <text evidence="7">The sequence shown here is derived from an EMBL/GenBank/DDBJ whole genome shotgun (WGS) entry which is preliminary data.</text>
</comment>
<proteinExistence type="predicted"/>
<name>A0AB34KI65_9PEZI</name>
<feature type="transmembrane region" description="Helical" evidence="5">
    <location>
        <begin position="360"/>
        <end position="384"/>
    </location>
</feature>
<organism evidence="7 8">
    <name type="scientific">Cladosporium halotolerans</name>
    <dbReference type="NCBI Taxonomy" id="1052096"/>
    <lineage>
        <taxon>Eukaryota</taxon>
        <taxon>Fungi</taxon>
        <taxon>Dikarya</taxon>
        <taxon>Ascomycota</taxon>
        <taxon>Pezizomycotina</taxon>
        <taxon>Dothideomycetes</taxon>
        <taxon>Dothideomycetidae</taxon>
        <taxon>Cladosporiales</taxon>
        <taxon>Cladosporiaceae</taxon>
        <taxon>Cladosporium</taxon>
    </lineage>
</organism>
<evidence type="ECO:0000256" key="4">
    <source>
        <dbReference type="ARBA" id="ARBA00023136"/>
    </source>
</evidence>
<comment type="subcellular location">
    <subcellularLocation>
        <location evidence="1">Membrane</location>
        <topology evidence="1">Multi-pass membrane protein</topology>
    </subcellularLocation>
</comment>
<reference evidence="7 8" key="1">
    <citation type="journal article" date="2020" name="Microbiol. Resour. Announc.">
        <title>Draft Genome Sequence of a Cladosporium Species Isolated from the Mesophotic Ascidian Didemnum maculosum.</title>
        <authorList>
            <person name="Gioti A."/>
            <person name="Siaperas R."/>
            <person name="Nikolaivits E."/>
            <person name="Le Goff G."/>
            <person name="Ouazzani J."/>
            <person name="Kotoulas G."/>
            <person name="Topakas E."/>
        </authorList>
    </citation>
    <scope>NUCLEOTIDE SEQUENCE [LARGE SCALE GENOMIC DNA]</scope>
    <source>
        <strain evidence="7 8">TM138-S3</strain>
    </source>
</reference>
<feature type="transmembrane region" description="Helical" evidence="5">
    <location>
        <begin position="113"/>
        <end position="133"/>
    </location>
</feature>
<evidence type="ECO:0000256" key="2">
    <source>
        <dbReference type="ARBA" id="ARBA00022692"/>
    </source>
</evidence>
<feature type="transmembrane region" description="Helical" evidence="5">
    <location>
        <begin position="424"/>
        <end position="445"/>
    </location>
</feature>
<sequence>MSRANTVLETPLTSLDHVELTPLPPLNAAQESETPTVTQNKDSLKRDWRLLFRFISCGVSFFVAGVNDGSLGALLPYVIRSYGLTTAIASSVYAANFLGWLTSALVNTHLSQHLDLGALLALGAALQIAAQALRAWTTPFPLFVATFWLTSVGQAFQDTHANSYVAGASKGAHNLLGFIHACYMAGCLLAPFAASPVAAAREPSVWYLSYAVSAGLGVVNLLMCVVAFRDSVGMKSSGPRSAGDDASMSEDEPRRQAATRLLQKTLKQSSLWYISVFFFFYLGMTLTASGWVVEYLVDVRDGDLDRVSYVPAGFSGGCLLGRLLLPEPTHRYGERLMGTIYLVICLGVQLVFWFRVPNIIAASIAISVFGFFSGPLFAAAMSVGSRLFPSETRSTALALVFVFAQMGGSLFPIVTGLLSTSVGVWVLQPMLVSLIAVTIVTWFIIPKPKDSQNDELHQE</sequence>
<gene>
    <name evidence="7" type="ORF">WHR41_07753</name>
</gene>
<dbReference type="Proteomes" id="UP000803884">
    <property type="component" value="Unassembled WGS sequence"/>
</dbReference>
<dbReference type="GO" id="GO:0016020">
    <property type="term" value="C:membrane"/>
    <property type="evidence" value="ECO:0007669"/>
    <property type="project" value="UniProtKB-SubCell"/>
</dbReference>
<dbReference type="GO" id="GO:0022857">
    <property type="term" value="F:transmembrane transporter activity"/>
    <property type="evidence" value="ECO:0007669"/>
    <property type="project" value="InterPro"/>
</dbReference>
<keyword evidence="8" id="KW-1185">Reference proteome</keyword>
<dbReference type="InterPro" id="IPR051788">
    <property type="entry name" value="MFS_Transporter"/>
</dbReference>
<dbReference type="Pfam" id="PF07690">
    <property type="entry name" value="MFS_1"/>
    <property type="match status" value="1"/>
</dbReference>
<dbReference type="InterPro" id="IPR036259">
    <property type="entry name" value="MFS_trans_sf"/>
</dbReference>
<feature type="transmembrane region" description="Helical" evidence="5">
    <location>
        <begin position="177"/>
        <end position="199"/>
    </location>
</feature>
<dbReference type="AlphaFoldDB" id="A0AB34KI65"/>
<keyword evidence="3 5" id="KW-1133">Transmembrane helix</keyword>
<feature type="transmembrane region" description="Helical" evidence="5">
    <location>
        <begin position="307"/>
        <end position="324"/>
    </location>
</feature>
<feature type="transmembrane region" description="Helical" evidence="5">
    <location>
        <begin position="79"/>
        <end position="101"/>
    </location>
</feature>
<evidence type="ECO:0000313" key="8">
    <source>
        <dbReference type="Proteomes" id="UP000803884"/>
    </source>
</evidence>
<evidence type="ECO:0000313" key="7">
    <source>
        <dbReference type="EMBL" id="KAL1583641.1"/>
    </source>
</evidence>
<dbReference type="PROSITE" id="PS50850">
    <property type="entry name" value="MFS"/>
    <property type="match status" value="1"/>
</dbReference>
<evidence type="ECO:0000256" key="1">
    <source>
        <dbReference type="ARBA" id="ARBA00004141"/>
    </source>
</evidence>
<protein>
    <recommendedName>
        <fullName evidence="6">Major facilitator superfamily (MFS) profile domain-containing protein</fullName>
    </recommendedName>
</protein>
<dbReference type="InterPro" id="IPR020846">
    <property type="entry name" value="MFS_dom"/>
</dbReference>
<dbReference type="PANTHER" id="PTHR23514">
    <property type="entry name" value="BYPASS OF STOP CODON PROTEIN 6"/>
    <property type="match status" value="1"/>
</dbReference>
<accession>A0AB34KI65</accession>
<evidence type="ECO:0000256" key="3">
    <source>
        <dbReference type="ARBA" id="ARBA00022989"/>
    </source>
</evidence>
<evidence type="ECO:0000256" key="5">
    <source>
        <dbReference type="SAM" id="Phobius"/>
    </source>
</evidence>
<dbReference type="FunFam" id="1.20.1250.20:FF:000286">
    <property type="entry name" value="MFS efflux transporter"/>
    <property type="match status" value="1"/>
</dbReference>
<dbReference type="PANTHER" id="PTHR23514:SF16">
    <property type="entry name" value="TRANSPORTER, PUTATIVE (AFU_ORTHOLOGUE AFUA_2G17270)-RELATED"/>
    <property type="match status" value="1"/>
</dbReference>